<proteinExistence type="predicted"/>
<dbReference type="ExpressionAtlas" id="A0A6I8UFS2">
    <property type="expression patterns" value="baseline"/>
</dbReference>
<keyword evidence="1" id="KW-1185">Reference proteome</keyword>
<protein>
    <submittedName>
        <fullName evidence="2">Uncharacterized protein mei-218</fullName>
    </submittedName>
</protein>
<dbReference type="InterPro" id="IPR027417">
    <property type="entry name" value="P-loop_NTPase"/>
</dbReference>
<organism evidence="1 2">
    <name type="scientific">Drosophila pseudoobscura pseudoobscura</name>
    <name type="common">Fruit fly</name>
    <dbReference type="NCBI Taxonomy" id="46245"/>
    <lineage>
        <taxon>Eukaryota</taxon>
        <taxon>Metazoa</taxon>
        <taxon>Ecdysozoa</taxon>
        <taxon>Arthropoda</taxon>
        <taxon>Hexapoda</taxon>
        <taxon>Insecta</taxon>
        <taxon>Pterygota</taxon>
        <taxon>Neoptera</taxon>
        <taxon>Endopterygota</taxon>
        <taxon>Diptera</taxon>
        <taxon>Brachycera</taxon>
        <taxon>Muscomorpha</taxon>
        <taxon>Ephydroidea</taxon>
        <taxon>Drosophilidae</taxon>
        <taxon>Drosophila</taxon>
        <taxon>Sophophora</taxon>
    </lineage>
</organism>
<sequence>MSSKKRLGARRQGTAAVPLNKYFCSDEESENTSNPVGAVGTITGSNGFSHTSNVTPILTPTFQDNDQKPSNSTPVVATLPAFDWDSDDIEGSPNKAEQAASLKVQTVKYASENPLEIVGAKTRALLAKEDAYWHDPTLPLKPDKRESVAKWLSSLPTKIQSTRQQLEQPEALVQGCALLDHSNNADADAFQLSASEPQETADNRNHRRLARQLRSQAEPEATSQLSVMPEELPTTTGTAIHDWGVGPQAQEAVATQRTRMNFARRPRRKIGSIAAKDLAYLNTNQGEMTEMENPMPQPFPYNYYCSVPAPAPSTYSAPGPNPIILSAIPSYAPEALTSDPGLLPIEVLLVPERIDIPENVLTSQVVYRPQTGEILAREDRLPLQHPAPMENCHPMVSQSVFRLASLPITGVGTGTDHAVATTTQLDGCGLPSSISGPSQELPSLSSWYHKESNPSYTFASQETEVVSLCQSSDIYRCPISSLYPNQEQTITSMRDMLQQAFMDNKQAMDNLKTDHHQHSNQILDTDNAQTPRSNSTRAQGWEEGWNLSQGDLARDIMHSRPLLNMDLEDNNQQAMVGIDIEIDKEDPDTHGTVHSALKSLPTAAPPGQSSSSTVARHQLFSRRPANEAHPKPDLNFAPSSVKKLYQLICSQYSDYAFIYALSAQLSQECVPMDCYVYLKMVLLASIASIEPDELRSPISLCIIATDGTMANRLMSSVGQLAPRFLGPHEGGLQATYSALPVRYNWVVASPLLMAQQGVYYVGDWTRLSREHGEQLEKAIENGAVPVPQTQGEQPLEAAIWTHWQPENANNQTVAFAKLCPIFGLPIYMGEQVSDSLWGFLLQLHSEDGQKTEQDGLNVPEEDLRMLLGLLHKRKVVFGDAAQCLLQKYYVISRKQRPTVFSSKTYIVLKQFAESFAKLAMRLEVLEADVIVAIFHCEHLVQKIFGAQEMPAPSVETFSVISHIDPYMDEFTRWLLNYLDRYGEEQLGIQVKRRSTGSWGEME</sequence>
<dbReference type="InParanoid" id="A0A6I8UFS2"/>
<evidence type="ECO:0000313" key="1">
    <source>
        <dbReference type="Proteomes" id="UP000001819"/>
    </source>
</evidence>
<dbReference type="KEGG" id="dpo:4814599"/>
<accession>A0A6I8UFS2</accession>
<reference evidence="2" key="1">
    <citation type="submission" date="2025-08" db="UniProtKB">
        <authorList>
            <consortium name="RefSeq"/>
        </authorList>
    </citation>
    <scope>IDENTIFICATION</scope>
    <source>
        <strain evidence="2">MV-25-SWS-2005</strain>
        <tissue evidence="2">Whole body</tissue>
    </source>
</reference>
<dbReference type="RefSeq" id="XP_001354736.3">
    <property type="nucleotide sequence ID" value="XM_001354700.4"/>
</dbReference>
<dbReference type="Proteomes" id="UP000001819">
    <property type="component" value="Chromosome X"/>
</dbReference>
<name>A0A6I8UFS2_DROPS</name>
<evidence type="ECO:0000313" key="2">
    <source>
        <dbReference type="RefSeq" id="XP_001354736.3"/>
    </source>
</evidence>
<dbReference type="AlphaFoldDB" id="A0A6I8UFS2"/>
<gene>
    <name evidence="2" type="primary">mei-218</name>
</gene>
<dbReference type="Gene3D" id="3.40.50.300">
    <property type="entry name" value="P-loop containing nucleotide triphosphate hydrolases"/>
    <property type="match status" value="1"/>
</dbReference>